<proteinExistence type="predicted"/>
<sequence>MLYMRLMALRFQFNERKGTEALAYITSRWPGISAFFASKVLFYAEKKHLNAYARPIVADTFVAMPNGPVPSTLYDFMRNRLGMAGDPEAVQGAIDCSQYPRMAARRDADMSALSDTDRACLDEAMEFCRSKGFGHLSSLTHQERAWADASSNGPMDYEKFIDEDNPHREQILEDAADFAAYGVL</sequence>
<gene>
    <name evidence="2" type="ORF">JAO74_12915</name>
</gene>
<reference evidence="3" key="1">
    <citation type="submission" date="2020-12" db="EMBL/GenBank/DDBJ databases">
        <title>Hymenobacter sp.</title>
        <authorList>
            <person name="Kim M.K."/>
        </authorList>
    </citation>
    <scope>NUCLEOTIDE SEQUENCE [LARGE SCALE GENOMIC DNA]</scope>
    <source>
        <strain evidence="3">BT553</strain>
    </source>
</reference>
<evidence type="ECO:0000313" key="3">
    <source>
        <dbReference type="Proteomes" id="UP000640426"/>
    </source>
</evidence>
<feature type="domain" description="Antitoxin SocA-like Panacea" evidence="1">
    <location>
        <begin position="39"/>
        <end position="146"/>
    </location>
</feature>
<dbReference type="InterPro" id="IPR025272">
    <property type="entry name" value="SocA_Panacea"/>
</dbReference>
<dbReference type="Pfam" id="PF13274">
    <property type="entry name" value="SocA_Panacea"/>
    <property type="match status" value="1"/>
</dbReference>
<dbReference type="EMBL" id="JAELXS010000007">
    <property type="protein sequence ID" value="MBJ6122694.1"/>
    <property type="molecule type" value="Genomic_DNA"/>
</dbReference>
<evidence type="ECO:0000259" key="1">
    <source>
        <dbReference type="Pfam" id="PF13274"/>
    </source>
</evidence>
<dbReference type="Proteomes" id="UP000640426">
    <property type="component" value="Unassembled WGS sequence"/>
</dbReference>
<keyword evidence="3" id="KW-1185">Reference proteome</keyword>
<name>A0ABS0XRM6_9SPHN</name>
<evidence type="ECO:0000313" key="2">
    <source>
        <dbReference type="EMBL" id="MBJ6122694.1"/>
    </source>
</evidence>
<organism evidence="2 3">
    <name type="scientific">Sphingomonas mollis</name>
    <dbReference type="NCBI Taxonomy" id="2795726"/>
    <lineage>
        <taxon>Bacteria</taxon>
        <taxon>Pseudomonadati</taxon>
        <taxon>Pseudomonadota</taxon>
        <taxon>Alphaproteobacteria</taxon>
        <taxon>Sphingomonadales</taxon>
        <taxon>Sphingomonadaceae</taxon>
        <taxon>Sphingomonas</taxon>
    </lineage>
</organism>
<accession>A0ABS0XRM6</accession>
<protein>
    <submittedName>
        <fullName evidence="2">SocA family protein</fullName>
    </submittedName>
</protein>
<comment type="caution">
    <text evidence="2">The sequence shown here is derived from an EMBL/GenBank/DDBJ whole genome shotgun (WGS) entry which is preliminary data.</text>
</comment>